<accession>A0A6C0ALB8</accession>
<evidence type="ECO:0000313" key="2">
    <source>
        <dbReference type="EMBL" id="QHS80273.1"/>
    </source>
</evidence>
<feature type="region of interest" description="Disordered" evidence="1">
    <location>
        <begin position="18"/>
        <end position="85"/>
    </location>
</feature>
<evidence type="ECO:0000256" key="1">
    <source>
        <dbReference type="SAM" id="MobiDB-lite"/>
    </source>
</evidence>
<feature type="compositionally biased region" description="Basic and acidic residues" evidence="1">
    <location>
        <begin position="64"/>
        <end position="73"/>
    </location>
</feature>
<reference evidence="2" key="1">
    <citation type="journal article" date="2020" name="Nature">
        <title>Giant virus diversity and host interactions through global metagenomics.</title>
        <authorList>
            <person name="Schulz F."/>
            <person name="Roux S."/>
            <person name="Paez-Espino D."/>
            <person name="Jungbluth S."/>
            <person name="Walsh D.A."/>
            <person name="Denef V.J."/>
            <person name="McMahon K.D."/>
            <person name="Konstantinidis K.T."/>
            <person name="Eloe-Fadrosh E.A."/>
            <person name="Kyrpides N.C."/>
            <person name="Woyke T."/>
        </authorList>
    </citation>
    <scope>NUCLEOTIDE SEQUENCE</scope>
    <source>
        <strain evidence="2">GVMAG-S-1039698-54</strain>
    </source>
</reference>
<protein>
    <submittedName>
        <fullName evidence="2">Uncharacterized protein</fullName>
    </submittedName>
</protein>
<name>A0A6C0ALB8_9ZZZZ</name>
<organism evidence="2">
    <name type="scientific">viral metagenome</name>
    <dbReference type="NCBI Taxonomy" id="1070528"/>
    <lineage>
        <taxon>unclassified sequences</taxon>
        <taxon>metagenomes</taxon>
        <taxon>organismal metagenomes</taxon>
    </lineage>
</organism>
<dbReference type="AlphaFoldDB" id="A0A6C0ALB8"/>
<sequence>MDNNNRFAVLKTNTFKCDDSRKSTKETNDRSNDTRKMENNFKNNSSFNRPKMPNNHRNNFMNYTEKKEEKKPEFNFNNDDFPSLG</sequence>
<dbReference type="EMBL" id="MN740676">
    <property type="protein sequence ID" value="QHS80273.1"/>
    <property type="molecule type" value="Genomic_DNA"/>
</dbReference>
<feature type="compositionally biased region" description="Polar residues" evidence="1">
    <location>
        <begin position="75"/>
        <end position="85"/>
    </location>
</feature>
<feature type="compositionally biased region" description="Basic and acidic residues" evidence="1">
    <location>
        <begin position="18"/>
        <end position="39"/>
    </location>
</feature>
<proteinExistence type="predicted"/>